<accession>A0A9W9XA70</accession>
<evidence type="ECO:0000313" key="2">
    <source>
        <dbReference type="EMBL" id="KAJ5487182.1"/>
    </source>
</evidence>
<name>A0A9W9XA70_9EURO</name>
<feature type="compositionally biased region" description="Polar residues" evidence="1">
    <location>
        <begin position="47"/>
        <end position="59"/>
    </location>
</feature>
<dbReference type="Proteomes" id="UP001147760">
    <property type="component" value="Unassembled WGS sequence"/>
</dbReference>
<protein>
    <submittedName>
        <fullName evidence="2">Uncharacterized protein</fullName>
    </submittedName>
</protein>
<evidence type="ECO:0000313" key="3">
    <source>
        <dbReference type="Proteomes" id="UP001147760"/>
    </source>
</evidence>
<reference evidence="2" key="2">
    <citation type="journal article" date="2023" name="IMA Fungus">
        <title>Comparative genomic study of the Penicillium genus elucidates a diverse pangenome and 15 lateral gene transfer events.</title>
        <authorList>
            <person name="Petersen C."/>
            <person name="Sorensen T."/>
            <person name="Nielsen M.R."/>
            <person name="Sondergaard T.E."/>
            <person name="Sorensen J.L."/>
            <person name="Fitzpatrick D.A."/>
            <person name="Frisvad J.C."/>
            <person name="Nielsen K.L."/>
        </authorList>
    </citation>
    <scope>NUCLEOTIDE SEQUENCE</scope>
    <source>
        <strain evidence="2">IBT 17660</strain>
    </source>
</reference>
<feature type="region of interest" description="Disordered" evidence="1">
    <location>
        <begin position="26"/>
        <end position="59"/>
    </location>
</feature>
<sequence length="59" mass="6571">MILVHELAGWTEKTIDSLGTNIFQQSTSTKGMDKTQLMPQPIHTGSVRKNINQSSDDQL</sequence>
<evidence type="ECO:0000256" key="1">
    <source>
        <dbReference type="SAM" id="MobiDB-lite"/>
    </source>
</evidence>
<comment type="caution">
    <text evidence="2">The sequence shown here is derived from an EMBL/GenBank/DDBJ whole genome shotgun (WGS) entry which is preliminary data.</text>
</comment>
<keyword evidence="3" id="KW-1185">Reference proteome</keyword>
<proteinExistence type="predicted"/>
<gene>
    <name evidence="2" type="ORF">N7530_001482</name>
</gene>
<reference evidence="2" key="1">
    <citation type="submission" date="2022-12" db="EMBL/GenBank/DDBJ databases">
        <authorList>
            <person name="Petersen C."/>
        </authorList>
    </citation>
    <scope>NUCLEOTIDE SEQUENCE</scope>
    <source>
        <strain evidence="2">IBT 17660</strain>
    </source>
</reference>
<organism evidence="2 3">
    <name type="scientific">Penicillium desertorum</name>
    <dbReference type="NCBI Taxonomy" id="1303715"/>
    <lineage>
        <taxon>Eukaryota</taxon>
        <taxon>Fungi</taxon>
        <taxon>Dikarya</taxon>
        <taxon>Ascomycota</taxon>
        <taxon>Pezizomycotina</taxon>
        <taxon>Eurotiomycetes</taxon>
        <taxon>Eurotiomycetidae</taxon>
        <taxon>Eurotiales</taxon>
        <taxon>Aspergillaceae</taxon>
        <taxon>Penicillium</taxon>
    </lineage>
</organism>
<dbReference type="AlphaFoldDB" id="A0A9W9XA70"/>
<dbReference type="EMBL" id="JAPWDO010000001">
    <property type="protein sequence ID" value="KAJ5487182.1"/>
    <property type="molecule type" value="Genomic_DNA"/>
</dbReference>